<protein>
    <submittedName>
        <fullName evidence="2">Uncharacterized protein</fullName>
    </submittedName>
</protein>
<keyword evidence="3" id="KW-1185">Reference proteome</keyword>
<feature type="compositionally biased region" description="Polar residues" evidence="1">
    <location>
        <begin position="229"/>
        <end position="238"/>
    </location>
</feature>
<organism evidence="2 3">
    <name type="scientific">Amycolatopsis sulphurea</name>
    <dbReference type="NCBI Taxonomy" id="76022"/>
    <lineage>
        <taxon>Bacteria</taxon>
        <taxon>Bacillati</taxon>
        <taxon>Actinomycetota</taxon>
        <taxon>Actinomycetes</taxon>
        <taxon>Pseudonocardiales</taxon>
        <taxon>Pseudonocardiaceae</taxon>
        <taxon>Amycolatopsis</taxon>
    </lineage>
</organism>
<gene>
    <name evidence="2" type="ORF">ATK36_0747</name>
</gene>
<dbReference type="RefSeq" id="WP_141544355.1">
    <property type="nucleotide sequence ID" value="NZ_JBIAKZ010000010.1"/>
</dbReference>
<name>A0A2A9G202_9PSEU</name>
<dbReference type="EMBL" id="PDJK01000001">
    <property type="protein sequence ID" value="PFG57183.1"/>
    <property type="molecule type" value="Genomic_DNA"/>
</dbReference>
<evidence type="ECO:0000313" key="3">
    <source>
        <dbReference type="Proteomes" id="UP000243542"/>
    </source>
</evidence>
<sequence>MHAVDDLPDAVAGCWLGAIGAGDDAVRPRALAARQDVVVAAEALEEELRVVLPPHDGTARDCVVRLDAVRRHFWGSTRVTRDDDAVLVRRPELGLARAVGGVWRPARGSIFGVVRQIRGLGSGAMAFVLTKVPGGEPHGVALRNHGGVVLWIETQAPVGSRVRPLPPLLLVDARVLVVAPTGQAVAPSAAPAGSVDGLLHPSTGSLYGWHFPRWSGRQRSSDVAEPVSSAGSMFSSPARTVRATDPNGQPITVMLRDIVCQVMPGTKPGVAFTREHRFRLAGRHHIAITTLPGETAREVPERTHRPRPRLRLDGDFHVHAEGGRDGFVVPLRDGTQANLQPREFAALLSHIERLRALSQAKPLPTVVLLSGGDHDAQNTGRCLSREGMTVSVLTNNGAVFQRADGSLGVGDNLGWSLHTPGPAPWGWHRPRHRRLGVYSEGNINNITFFETHLPQAQYIPDAEPGAEVPLQGKDRYGKVVNFSPYEVARVGLPSTSTGHTRIGGLDLTGDHDELVRRMVAHLDRMTEVVRTFPGETSSRHIPRSEWKRLLVHDPNRRLVEVPWQPVTTIPVPGTPSADHVGPNVIIAHGHSRAVRITIERGGNEKRLSISGDTLIGLLVQLPQFQQMYAANPSGPVLLLICGTAQDTAPVLTMAVKAARYLTLPNTLIGARNDIVVYNHRNGPLLSVTDNAGFTISSHVHGHEVTTIHGRYREPGSDPAEDASSPRPRPGPSRNERFTQELLALVNASGQGVTRATPGSLLRGASGAP</sequence>
<feature type="compositionally biased region" description="Basic and acidic residues" evidence="1">
    <location>
        <begin position="704"/>
        <end position="715"/>
    </location>
</feature>
<dbReference type="Proteomes" id="UP000243542">
    <property type="component" value="Unassembled WGS sequence"/>
</dbReference>
<feature type="region of interest" description="Disordered" evidence="1">
    <location>
        <begin position="227"/>
        <end position="247"/>
    </location>
</feature>
<evidence type="ECO:0000256" key="1">
    <source>
        <dbReference type="SAM" id="MobiDB-lite"/>
    </source>
</evidence>
<reference evidence="2 3" key="1">
    <citation type="submission" date="2017-10" db="EMBL/GenBank/DDBJ databases">
        <title>Sequencing the genomes of 1000 actinobacteria strains.</title>
        <authorList>
            <person name="Klenk H.-P."/>
        </authorList>
    </citation>
    <scope>NUCLEOTIDE SEQUENCE [LARGE SCALE GENOMIC DNA]</scope>
    <source>
        <strain evidence="2 3">DSM 46092</strain>
    </source>
</reference>
<feature type="region of interest" description="Disordered" evidence="1">
    <location>
        <begin position="704"/>
        <end position="768"/>
    </location>
</feature>
<comment type="caution">
    <text evidence="2">The sequence shown here is derived from an EMBL/GenBank/DDBJ whole genome shotgun (WGS) entry which is preliminary data.</text>
</comment>
<evidence type="ECO:0000313" key="2">
    <source>
        <dbReference type="EMBL" id="PFG57183.1"/>
    </source>
</evidence>
<proteinExistence type="predicted"/>
<accession>A0A2A9G202</accession>
<dbReference type="AlphaFoldDB" id="A0A2A9G202"/>